<dbReference type="InterPro" id="IPR013433">
    <property type="entry name" value="PHA_gran_rgn"/>
</dbReference>
<evidence type="ECO:0000313" key="2">
    <source>
        <dbReference type="Proteomes" id="UP000324973"/>
    </source>
</evidence>
<dbReference type="NCBIfam" id="TIGR02610">
    <property type="entry name" value="PHA_gran_rgn"/>
    <property type="match status" value="1"/>
</dbReference>
<name>A0A5D4XI68_9GAMM</name>
<evidence type="ECO:0000313" key="1">
    <source>
        <dbReference type="EMBL" id="TYT23844.1"/>
    </source>
</evidence>
<dbReference type="AlphaFoldDB" id="A0A5D4XI68"/>
<dbReference type="Proteomes" id="UP000324973">
    <property type="component" value="Unassembled WGS sequence"/>
</dbReference>
<protein>
    <submittedName>
        <fullName evidence="1">Polyhydroxyalkanoic acid synthase</fullName>
    </submittedName>
</protein>
<dbReference type="OrthoDB" id="287584at2"/>
<dbReference type="RefSeq" id="WP_149104544.1">
    <property type="nucleotide sequence ID" value="NZ_VTFT01000002.1"/>
</dbReference>
<keyword evidence="2" id="KW-1185">Reference proteome</keyword>
<comment type="caution">
    <text evidence="1">The sequence shown here is derived from an EMBL/GenBank/DDBJ whole genome shotgun (WGS) entry which is preliminary data.</text>
</comment>
<accession>A0A5D4XI68</accession>
<sequence>MSAIDIRHTHTLPAGKARKAVEQVAKTLSERFDVDYRWDGDTLRFTRSGVDGRIALEPEQLHVTATLGFLLSAMKGPIEAEIRRVLSEKF</sequence>
<proteinExistence type="predicted"/>
<gene>
    <name evidence="1" type="ORF">FZO89_16645</name>
</gene>
<dbReference type="EMBL" id="VTFT01000002">
    <property type="protein sequence ID" value="TYT23844.1"/>
    <property type="molecule type" value="Genomic_DNA"/>
</dbReference>
<reference evidence="1 2" key="1">
    <citation type="submission" date="2019-08" db="EMBL/GenBank/DDBJ databases">
        <title>Luteimonas viscosus sp. nov., isolated from soil of a sunflower field.</title>
        <authorList>
            <person name="Jianli Z."/>
            <person name="Ying Z."/>
        </authorList>
    </citation>
    <scope>NUCLEOTIDE SEQUENCE [LARGE SCALE GENOMIC DNA]</scope>
    <source>
        <strain evidence="1 2">XBU10</strain>
    </source>
</reference>
<organism evidence="1 2">
    <name type="scientific">Luteimonas viscosa</name>
    <dbReference type="NCBI Taxonomy" id="1132694"/>
    <lineage>
        <taxon>Bacteria</taxon>
        <taxon>Pseudomonadati</taxon>
        <taxon>Pseudomonadota</taxon>
        <taxon>Gammaproteobacteria</taxon>
        <taxon>Lysobacterales</taxon>
        <taxon>Lysobacteraceae</taxon>
        <taxon>Luteimonas</taxon>
    </lineage>
</organism>
<dbReference type="Pfam" id="PF09650">
    <property type="entry name" value="PHA_gran_rgn"/>
    <property type="match status" value="1"/>
</dbReference>